<evidence type="ECO:0000313" key="1">
    <source>
        <dbReference type="EMBL" id="SVC35427.1"/>
    </source>
</evidence>
<gene>
    <name evidence="1" type="ORF">METZ01_LOCUS288281</name>
</gene>
<organism evidence="1">
    <name type="scientific">marine metagenome</name>
    <dbReference type="NCBI Taxonomy" id="408172"/>
    <lineage>
        <taxon>unclassified sequences</taxon>
        <taxon>metagenomes</taxon>
        <taxon>ecological metagenomes</taxon>
    </lineage>
</organism>
<accession>A0A382LJQ3</accession>
<reference evidence="1" key="1">
    <citation type="submission" date="2018-05" db="EMBL/GenBank/DDBJ databases">
        <authorList>
            <person name="Lanie J.A."/>
            <person name="Ng W.-L."/>
            <person name="Kazmierczak K.M."/>
            <person name="Andrzejewski T.M."/>
            <person name="Davidsen T.M."/>
            <person name="Wayne K.J."/>
            <person name="Tettelin H."/>
            <person name="Glass J.I."/>
            <person name="Rusch D."/>
            <person name="Podicherti R."/>
            <person name="Tsui H.-C.T."/>
            <person name="Winkler M.E."/>
        </authorList>
    </citation>
    <scope>NUCLEOTIDE SEQUENCE</scope>
</reference>
<sequence>MWMLPKVVRAQEGQLKNRLVGAKSGIFVGPGSKHILVANDLCLTR</sequence>
<dbReference type="AlphaFoldDB" id="A0A382LJQ3"/>
<dbReference type="EMBL" id="UINC01086718">
    <property type="protein sequence ID" value="SVC35427.1"/>
    <property type="molecule type" value="Genomic_DNA"/>
</dbReference>
<proteinExistence type="predicted"/>
<protein>
    <submittedName>
        <fullName evidence="1">Uncharacterized protein</fullName>
    </submittedName>
</protein>
<name>A0A382LJQ3_9ZZZZ</name>